<dbReference type="EMBL" id="JAYKXN010000003">
    <property type="protein sequence ID" value="KAK7303386.1"/>
    <property type="molecule type" value="Genomic_DNA"/>
</dbReference>
<protein>
    <submittedName>
        <fullName evidence="1">Uncharacterized protein</fullName>
    </submittedName>
</protein>
<dbReference type="Proteomes" id="UP001359559">
    <property type="component" value="Unassembled WGS sequence"/>
</dbReference>
<dbReference type="AlphaFoldDB" id="A0AAN9JS79"/>
<gene>
    <name evidence="1" type="ORF">RJT34_14290</name>
</gene>
<organism evidence="1 2">
    <name type="scientific">Clitoria ternatea</name>
    <name type="common">Butterfly pea</name>
    <dbReference type="NCBI Taxonomy" id="43366"/>
    <lineage>
        <taxon>Eukaryota</taxon>
        <taxon>Viridiplantae</taxon>
        <taxon>Streptophyta</taxon>
        <taxon>Embryophyta</taxon>
        <taxon>Tracheophyta</taxon>
        <taxon>Spermatophyta</taxon>
        <taxon>Magnoliopsida</taxon>
        <taxon>eudicotyledons</taxon>
        <taxon>Gunneridae</taxon>
        <taxon>Pentapetalae</taxon>
        <taxon>rosids</taxon>
        <taxon>fabids</taxon>
        <taxon>Fabales</taxon>
        <taxon>Fabaceae</taxon>
        <taxon>Papilionoideae</taxon>
        <taxon>50 kb inversion clade</taxon>
        <taxon>NPAAA clade</taxon>
        <taxon>indigoferoid/millettioid clade</taxon>
        <taxon>Phaseoleae</taxon>
        <taxon>Clitoria</taxon>
    </lineage>
</organism>
<name>A0AAN9JS79_CLITE</name>
<accession>A0AAN9JS79</accession>
<evidence type="ECO:0000313" key="1">
    <source>
        <dbReference type="EMBL" id="KAK7303386.1"/>
    </source>
</evidence>
<reference evidence="1 2" key="1">
    <citation type="submission" date="2024-01" db="EMBL/GenBank/DDBJ databases">
        <title>The genomes of 5 underutilized Papilionoideae crops provide insights into root nodulation and disease resistance.</title>
        <authorList>
            <person name="Yuan L."/>
        </authorList>
    </citation>
    <scope>NUCLEOTIDE SEQUENCE [LARGE SCALE GENOMIC DNA]</scope>
    <source>
        <strain evidence="1">LY-2023</strain>
        <tissue evidence="1">Leaf</tissue>
    </source>
</reference>
<sequence length="100" mass="11376">MLTQTRGVHSRHFDNCISVFSYSSQHQKILPCHQTQVWELNYHKTTTLLADADVRPHIKLSSLGSPSDSSMAVDSTWSHLIPTDCHHYKSERPPSLTFSL</sequence>
<evidence type="ECO:0000313" key="2">
    <source>
        <dbReference type="Proteomes" id="UP001359559"/>
    </source>
</evidence>
<keyword evidence="2" id="KW-1185">Reference proteome</keyword>
<comment type="caution">
    <text evidence="1">The sequence shown here is derived from an EMBL/GenBank/DDBJ whole genome shotgun (WGS) entry which is preliminary data.</text>
</comment>
<proteinExistence type="predicted"/>